<dbReference type="eggNOG" id="KOG1961">
    <property type="taxonomic scope" value="Eukaryota"/>
</dbReference>
<evidence type="ECO:0000256" key="2">
    <source>
        <dbReference type="ARBA" id="ARBA00008180"/>
    </source>
</evidence>
<evidence type="ECO:0000256" key="1">
    <source>
        <dbReference type="ARBA" id="ARBA00004601"/>
    </source>
</evidence>
<feature type="domain" description="Vps52 C-terminal" evidence="8">
    <location>
        <begin position="479"/>
        <end position="739"/>
    </location>
</feature>
<feature type="compositionally biased region" description="Polar residues" evidence="6">
    <location>
        <begin position="12"/>
        <end position="32"/>
    </location>
</feature>
<dbReference type="GO" id="GO:0006896">
    <property type="term" value="P:Golgi to vacuole transport"/>
    <property type="evidence" value="ECO:0007669"/>
    <property type="project" value="TreeGrafter"/>
</dbReference>
<dbReference type="GO" id="GO:0042147">
    <property type="term" value="P:retrograde transport, endosome to Golgi"/>
    <property type="evidence" value="ECO:0007669"/>
    <property type="project" value="TreeGrafter"/>
</dbReference>
<evidence type="ECO:0000256" key="4">
    <source>
        <dbReference type="ARBA" id="ARBA00022927"/>
    </source>
</evidence>
<comment type="similarity">
    <text evidence="2">Belongs to the VPS52 family.</text>
</comment>
<dbReference type="InterPro" id="IPR048361">
    <property type="entry name" value="Vps52_C"/>
</dbReference>
<dbReference type="GO" id="GO:0000938">
    <property type="term" value="C:GARP complex"/>
    <property type="evidence" value="ECO:0007669"/>
    <property type="project" value="TreeGrafter"/>
</dbReference>
<sequence length="872" mass="94849">MTDSVFKKATMPTLNLTSMRTPDLNFFSSTRRTTAAAAGPAEGTGAAIPPPPPPPPVSAPSSPASFTSGLTGLLGSRSTSPAPPPPPPPPAPPVVKESGGYSAAARTQVLVELLGEDIDKLTDAGDATDQGEPDLDADVLSRVDEDLSQVQDNDDLKEVLDKGADLKDYSTKLQLQLSQVEEELVRDYVAKVPELIDLEKKIDACESFLAKMATLLGGFQRDLGQVSQEIAVLQQRSSALGVQHANRAALQGKLSAVLEGTVISPDLIHKVVEAEVNEFYLPVIDELNAKMVFVKDNKDSHIRAFKDAGPELERLRNKAAEKIREFFLDKFKALRQANTNIQMIQANVLLRFKPLNVFLANWHPEVAQEVRQHYVNLVARYFQAQFERYLKGMAKVLHPVADRTDVIAVEEARDLGSSVMAFFKAPVSALTNTSAAALPSFSLNGSGPYDSPGRRGSVVPGSAATSSAAATATGTAGPNLYALGDRARVVQDMDAPAIMTHVADEHGLRYPLEAVARSVLRMVVDSASTEYMFDADFFVNQRKKLGSPTVIAHAVFQQVMEPSLKAVGSAVLGWVAGSYDALGLALAVKAHDRHVQLLEARGVQIASLITFMATMQGQCMDRYRIVMGFHAESLRRSKAIAKEVHPHYITRRYAELASSILVIDVPPLVAPLQTVRDECEAFLKRLGAQQGNKLDEFLFLINNYDLVANILEETVVATNPNHTAELAHWQRLLHHKTMDYVDAALAPALGYLISFVEETEAQAPLDGVPSSAFEPVVHRFNSEWRTLLSDLAAETLRRFSNFRHGAVVVQAVLAQVVVYWQRFHVLLDKRFGKGPAPFKTQPIGPQNVMVEIKKYKAPGGVGAVGAAAWSRG</sequence>
<dbReference type="PANTHER" id="PTHR14190">
    <property type="entry name" value="SUPPRESSOR OF ACTIN MUTATIONS 2/VACUOLAR PROTEIN SORTING 52"/>
    <property type="match status" value="1"/>
</dbReference>
<accession>A0A0L0SFR1</accession>
<evidence type="ECO:0000256" key="3">
    <source>
        <dbReference type="ARBA" id="ARBA00022448"/>
    </source>
</evidence>
<feature type="compositionally biased region" description="Pro residues" evidence="6">
    <location>
        <begin position="81"/>
        <end position="93"/>
    </location>
</feature>
<evidence type="ECO:0000256" key="5">
    <source>
        <dbReference type="ARBA" id="ARBA00023034"/>
    </source>
</evidence>
<evidence type="ECO:0000256" key="6">
    <source>
        <dbReference type="SAM" id="MobiDB-lite"/>
    </source>
</evidence>
<dbReference type="GO" id="GO:0005829">
    <property type="term" value="C:cytosol"/>
    <property type="evidence" value="ECO:0007669"/>
    <property type="project" value="GOC"/>
</dbReference>
<keyword evidence="5" id="KW-0333">Golgi apparatus</keyword>
<dbReference type="EMBL" id="GG745337">
    <property type="protein sequence ID" value="KNE61210.1"/>
    <property type="molecule type" value="Genomic_DNA"/>
</dbReference>
<evidence type="ECO:0000259" key="7">
    <source>
        <dbReference type="Pfam" id="PF04129"/>
    </source>
</evidence>
<feature type="compositionally biased region" description="Low complexity" evidence="6">
    <location>
        <begin position="33"/>
        <end position="47"/>
    </location>
</feature>
<dbReference type="VEuPathDB" id="FungiDB:AMAG_06958"/>
<dbReference type="Proteomes" id="UP000054350">
    <property type="component" value="Unassembled WGS sequence"/>
</dbReference>
<dbReference type="GO" id="GO:0032456">
    <property type="term" value="P:endocytic recycling"/>
    <property type="evidence" value="ECO:0007669"/>
    <property type="project" value="TreeGrafter"/>
</dbReference>
<keyword evidence="3" id="KW-0813">Transport</keyword>
<protein>
    <recommendedName>
        <fullName evidence="11">Vps52/Sac2 family protein</fullName>
    </recommendedName>
</protein>
<feature type="region of interest" description="Disordered" evidence="6">
    <location>
        <begin position="1"/>
        <end position="101"/>
    </location>
</feature>
<dbReference type="Pfam" id="PF20655">
    <property type="entry name" value="Vps52_C"/>
    <property type="match status" value="1"/>
</dbReference>
<keyword evidence="10" id="KW-1185">Reference proteome</keyword>
<feature type="compositionally biased region" description="Low complexity" evidence="6">
    <location>
        <begin position="59"/>
        <end position="69"/>
    </location>
</feature>
<reference evidence="10" key="2">
    <citation type="submission" date="2009-11" db="EMBL/GenBank/DDBJ databases">
        <title>The Genome Sequence of Allomyces macrogynus strain ATCC 38327.</title>
        <authorList>
            <consortium name="The Broad Institute Genome Sequencing Platform"/>
            <person name="Russ C."/>
            <person name="Cuomo C."/>
            <person name="Shea T."/>
            <person name="Young S.K."/>
            <person name="Zeng Q."/>
            <person name="Koehrsen M."/>
            <person name="Haas B."/>
            <person name="Borodovsky M."/>
            <person name="Guigo R."/>
            <person name="Alvarado L."/>
            <person name="Berlin A."/>
            <person name="Borenstein D."/>
            <person name="Chen Z."/>
            <person name="Engels R."/>
            <person name="Freedman E."/>
            <person name="Gellesch M."/>
            <person name="Goldberg J."/>
            <person name="Griggs A."/>
            <person name="Gujja S."/>
            <person name="Heiman D."/>
            <person name="Hepburn T."/>
            <person name="Howarth C."/>
            <person name="Jen D."/>
            <person name="Larson L."/>
            <person name="Lewis B."/>
            <person name="Mehta T."/>
            <person name="Park D."/>
            <person name="Pearson M."/>
            <person name="Roberts A."/>
            <person name="Saif S."/>
            <person name="Shenoy N."/>
            <person name="Sisk P."/>
            <person name="Stolte C."/>
            <person name="Sykes S."/>
            <person name="Walk T."/>
            <person name="White J."/>
            <person name="Yandava C."/>
            <person name="Burger G."/>
            <person name="Gray M.W."/>
            <person name="Holland P.W.H."/>
            <person name="King N."/>
            <person name="Lang F.B.F."/>
            <person name="Roger A.J."/>
            <person name="Ruiz-Trillo I."/>
            <person name="Lander E."/>
            <person name="Nusbaum C."/>
        </authorList>
    </citation>
    <scope>NUCLEOTIDE SEQUENCE [LARGE SCALE GENOMIC DNA]</scope>
    <source>
        <strain evidence="10">ATCC 38327</strain>
    </source>
</reference>
<dbReference type="InterPro" id="IPR007258">
    <property type="entry name" value="Vps52"/>
</dbReference>
<evidence type="ECO:0000313" key="10">
    <source>
        <dbReference type="Proteomes" id="UP000054350"/>
    </source>
</evidence>
<evidence type="ECO:0008006" key="11">
    <source>
        <dbReference type="Google" id="ProtNLM"/>
    </source>
</evidence>
<dbReference type="InterPro" id="IPR048319">
    <property type="entry name" value="Vps52_CC"/>
</dbReference>
<feature type="domain" description="Vps52 coiled-coil" evidence="7">
    <location>
        <begin position="188"/>
        <end position="359"/>
    </location>
</feature>
<dbReference type="STRING" id="578462.A0A0L0SFR1"/>
<name>A0A0L0SFR1_ALLM3</name>
<feature type="compositionally biased region" description="Pro residues" evidence="6">
    <location>
        <begin position="48"/>
        <end position="58"/>
    </location>
</feature>
<proteinExistence type="inferred from homology"/>
<dbReference type="GO" id="GO:0015031">
    <property type="term" value="P:protein transport"/>
    <property type="evidence" value="ECO:0007669"/>
    <property type="project" value="UniProtKB-KW"/>
</dbReference>
<evidence type="ECO:0000259" key="8">
    <source>
        <dbReference type="Pfam" id="PF20655"/>
    </source>
</evidence>
<dbReference type="Pfam" id="PF04129">
    <property type="entry name" value="Vps52_CC"/>
    <property type="match status" value="1"/>
</dbReference>
<gene>
    <name evidence="9" type="ORF">AMAG_06958</name>
</gene>
<organism evidence="9 10">
    <name type="scientific">Allomyces macrogynus (strain ATCC 38327)</name>
    <name type="common">Allomyces javanicus var. macrogynus</name>
    <dbReference type="NCBI Taxonomy" id="578462"/>
    <lineage>
        <taxon>Eukaryota</taxon>
        <taxon>Fungi</taxon>
        <taxon>Fungi incertae sedis</taxon>
        <taxon>Blastocladiomycota</taxon>
        <taxon>Blastocladiomycetes</taxon>
        <taxon>Blastocladiales</taxon>
        <taxon>Blastocladiaceae</taxon>
        <taxon>Allomyces</taxon>
    </lineage>
</organism>
<dbReference type="GO" id="GO:0019905">
    <property type="term" value="F:syntaxin binding"/>
    <property type="evidence" value="ECO:0007669"/>
    <property type="project" value="TreeGrafter"/>
</dbReference>
<comment type="subcellular location">
    <subcellularLocation>
        <location evidence="1">Golgi apparatus</location>
        <location evidence="1">trans-Golgi network</location>
    </subcellularLocation>
</comment>
<dbReference type="PANTHER" id="PTHR14190:SF7">
    <property type="entry name" value="VACUOLAR PROTEIN SORTING-ASSOCIATED PROTEIN 52 HOMOLOG"/>
    <property type="match status" value="1"/>
</dbReference>
<dbReference type="OrthoDB" id="19482at2759"/>
<evidence type="ECO:0000313" key="9">
    <source>
        <dbReference type="EMBL" id="KNE61210.1"/>
    </source>
</evidence>
<reference evidence="9 10" key="1">
    <citation type="submission" date="2009-11" db="EMBL/GenBank/DDBJ databases">
        <title>Annotation of Allomyces macrogynus ATCC 38327.</title>
        <authorList>
            <consortium name="The Broad Institute Genome Sequencing Platform"/>
            <person name="Russ C."/>
            <person name="Cuomo C."/>
            <person name="Burger G."/>
            <person name="Gray M.W."/>
            <person name="Holland P.W.H."/>
            <person name="King N."/>
            <person name="Lang F.B.F."/>
            <person name="Roger A.J."/>
            <person name="Ruiz-Trillo I."/>
            <person name="Young S.K."/>
            <person name="Zeng Q."/>
            <person name="Gargeya S."/>
            <person name="Fitzgerald M."/>
            <person name="Haas B."/>
            <person name="Abouelleil A."/>
            <person name="Alvarado L."/>
            <person name="Arachchi H.M."/>
            <person name="Berlin A."/>
            <person name="Chapman S.B."/>
            <person name="Gearin G."/>
            <person name="Goldberg J."/>
            <person name="Griggs A."/>
            <person name="Gujja S."/>
            <person name="Hansen M."/>
            <person name="Heiman D."/>
            <person name="Howarth C."/>
            <person name="Larimer J."/>
            <person name="Lui A."/>
            <person name="MacDonald P.J.P."/>
            <person name="McCowen C."/>
            <person name="Montmayeur A."/>
            <person name="Murphy C."/>
            <person name="Neiman D."/>
            <person name="Pearson M."/>
            <person name="Priest M."/>
            <person name="Roberts A."/>
            <person name="Saif S."/>
            <person name="Shea T."/>
            <person name="Sisk P."/>
            <person name="Stolte C."/>
            <person name="Sykes S."/>
            <person name="Wortman J."/>
            <person name="Nusbaum C."/>
            <person name="Birren B."/>
        </authorList>
    </citation>
    <scope>NUCLEOTIDE SEQUENCE [LARGE SCALE GENOMIC DNA]</scope>
    <source>
        <strain evidence="9 10">ATCC 38327</strain>
    </source>
</reference>
<dbReference type="AlphaFoldDB" id="A0A0L0SFR1"/>
<keyword evidence="4" id="KW-0653">Protein transport</keyword>